<dbReference type="GO" id="GO:0008270">
    <property type="term" value="F:zinc ion binding"/>
    <property type="evidence" value="ECO:0007669"/>
    <property type="project" value="UniProtKB-KW"/>
</dbReference>
<feature type="domain" description="Zinc finger PHD-type" evidence="5">
    <location>
        <begin position="41"/>
        <end position="88"/>
    </location>
</feature>
<dbReference type="InterPro" id="IPR013083">
    <property type="entry name" value="Znf_RING/FYVE/PHD"/>
</dbReference>
<keyword evidence="3" id="KW-0862">Zinc</keyword>
<evidence type="ECO:0000256" key="1">
    <source>
        <dbReference type="ARBA" id="ARBA00022723"/>
    </source>
</evidence>
<dbReference type="SMART" id="SM00249">
    <property type="entry name" value="PHD"/>
    <property type="match status" value="1"/>
</dbReference>
<keyword evidence="4" id="KW-0156">Chromatin regulator</keyword>
<organism evidence="6 7">
    <name type="scientific">Escovopsis weberi</name>
    <dbReference type="NCBI Taxonomy" id="150374"/>
    <lineage>
        <taxon>Eukaryota</taxon>
        <taxon>Fungi</taxon>
        <taxon>Dikarya</taxon>
        <taxon>Ascomycota</taxon>
        <taxon>Pezizomycotina</taxon>
        <taxon>Sordariomycetes</taxon>
        <taxon>Hypocreomycetidae</taxon>
        <taxon>Hypocreales</taxon>
        <taxon>Hypocreaceae</taxon>
        <taxon>Escovopsis</taxon>
    </lineage>
</organism>
<comment type="caution">
    <text evidence="6">The sequence shown here is derived from an EMBL/GenBank/DDBJ whole genome shotgun (WGS) entry which is preliminary data.</text>
</comment>
<evidence type="ECO:0000313" key="7">
    <source>
        <dbReference type="Proteomes" id="UP000053831"/>
    </source>
</evidence>
<protein>
    <submittedName>
        <fullName evidence="6">PHD finger protein 20</fullName>
    </submittedName>
</protein>
<keyword evidence="1" id="KW-0479">Metal-binding</keyword>
<dbReference type="AlphaFoldDB" id="A0A0M9VTW2"/>
<dbReference type="PROSITE" id="PS01359">
    <property type="entry name" value="ZF_PHD_1"/>
    <property type="match status" value="1"/>
</dbReference>
<evidence type="ECO:0000313" key="6">
    <source>
        <dbReference type="EMBL" id="KOS19265.1"/>
    </source>
</evidence>
<dbReference type="SUPFAM" id="SSF57903">
    <property type="entry name" value="FYVE/PHD zinc finger"/>
    <property type="match status" value="1"/>
</dbReference>
<dbReference type="EMBL" id="LGSR01000020">
    <property type="protein sequence ID" value="KOS19265.1"/>
    <property type="molecule type" value="Genomic_DNA"/>
</dbReference>
<dbReference type="Gene3D" id="3.30.40.10">
    <property type="entry name" value="Zinc/RING finger domain, C3HC4 (zinc finger)"/>
    <property type="match status" value="1"/>
</dbReference>
<dbReference type="OrthoDB" id="419183at2759"/>
<dbReference type="Proteomes" id="UP000053831">
    <property type="component" value="Unassembled WGS sequence"/>
</dbReference>
<evidence type="ECO:0000256" key="3">
    <source>
        <dbReference type="ARBA" id="ARBA00022833"/>
    </source>
</evidence>
<dbReference type="GO" id="GO:0006325">
    <property type="term" value="P:chromatin organization"/>
    <property type="evidence" value="ECO:0007669"/>
    <property type="project" value="UniProtKB-KW"/>
</dbReference>
<keyword evidence="2" id="KW-0863">Zinc-finger</keyword>
<evidence type="ECO:0000256" key="4">
    <source>
        <dbReference type="ARBA" id="ARBA00022853"/>
    </source>
</evidence>
<dbReference type="Pfam" id="PF20826">
    <property type="entry name" value="PHD_5"/>
    <property type="match status" value="1"/>
</dbReference>
<sequence>MDIARSQQFTVSSSLGGFGASTISPVSLADSTYGTDGQTIRCVCRGNDVDEAREFMLQCESCEMWLHGKCVNISRDSMPSVYICGFCPSLGTMAGRRVQDADLATMAARASILIPVKEKLMRAFR</sequence>
<evidence type="ECO:0000259" key="5">
    <source>
        <dbReference type="SMART" id="SM00249"/>
    </source>
</evidence>
<proteinExistence type="predicted"/>
<accession>A0A0M9VTW2</accession>
<name>A0A0M9VTW2_ESCWE</name>
<keyword evidence="7" id="KW-1185">Reference proteome</keyword>
<evidence type="ECO:0000256" key="2">
    <source>
        <dbReference type="ARBA" id="ARBA00022771"/>
    </source>
</evidence>
<dbReference type="STRING" id="150374.A0A0M9VTW2"/>
<dbReference type="InterPro" id="IPR001965">
    <property type="entry name" value="Znf_PHD"/>
</dbReference>
<dbReference type="InterPro" id="IPR019786">
    <property type="entry name" value="Zinc_finger_PHD-type_CS"/>
</dbReference>
<gene>
    <name evidence="6" type="ORF">ESCO_000146</name>
</gene>
<dbReference type="PANTHER" id="PTHR46462">
    <property type="entry name" value="UPSET, ISOFORM A"/>
    <property type="match status" value="1"/>
</dbReference>
<dbReference type="PANTHER" id="PTHR46462:SF3">
    <property type="entry name" value="UPSET, ISOFORM A"/>
    <property type="match status" value="1"/>
</dbReference>
<dbReference type="InterPro" id="IPR011011">
    <property type="entry name" value="Znf_FYVE_PHD"/>
</dbReference>
<reference evidence="6 7" key="1">
    <citation type="submission" date="2015-07" db="EMBL/GenBank/DDBJ databases">
        <title>The genome of the fungus Escovopsis weberi, a specialized disease agent of ant agriculture.</title>
        <authorList>
            <person name="de Man T.J."/>
            <person name="Stajich J.E."/>
            <person name="Kubicek C.P."/>
            <person name="Chenthamara K."/>
            <person name="Atanasova L."/>
            <person name="Druzhinina I.S."/>
            <person name="Birnbaum S."/>
            <person name="Barribeau S.M."/>
            <person name="Teiling C."/>
            <person name="Suen G."/>
            <person name="Currie C."/>
            <person name="Gerardo N.M."/>
        </authorList>
    </citation>
    <scope>NUCLEOTIDE SEQUENCE [LARGE SCALE GENOMIC DNA]</scope>
</reference>